<dbReference type="EMBL" id="QWDR01000002">
    <property type="protein sequence ID" value="RJY29455.1"/>
    <property type="molecule type" value="Genomic_DNA"/>
</dbReference>
<organism evidence="1 2">
    <name type="scientific">Legionella pneumophila subsp. pneumophila</name>
    <dbReference type="NCBI Taxonomy" id="91891"/>
    <lineage>
        <taxon>Bacteria</taxon>
        <taxon>Pseudomonadati</taxon>
        <taxon>Pseudomonadota</taxon>
        <taxon>Gammaproteobacteria</taxon>
        <taxon>Legionellales</taxon>
        <taxon>Legionellaceae</taxon>
        <taxon>Legionella</taxon>
    </lineage>
</organism>
<reference evidence="1 2" key="1">
    <citation type="submission" date="2018-08" db="EMBL/GenBank/DDBJ databases">
        <title>Genome Sequences of Legionella pneumophila subsp. pneumophila Isolates, Recovered from a Drinking Water System in a Large Builging.</title>
        <authorList>
            <person name="Gomez-Alvarez V."/>
            <person name="Boczek L."/>
            <person name="King D."/>
            <person name="Pemberton A."/>
            <person name="Pfaller S."/>
            <person name="Rodgers M."/>
            <person name="Santodomingo J."/>
            <person name="Revetta R."/>
        </authorList>
    </citation>
    <scope>NUCLEOTIDE SEQUENCE [LARGE SCALE GENOMIC DNA]</scope>
    <source>
        <strain evidence="1 2">L01C.1</strain>
    </source>
</reference>
<dbReference type="Proteomes" id="UP000277145">
    <property type="component" value="Unassembled WGS sequence"/>
</dbReference>
<gene>
    <name evidence="1" type="ORF">D1H98_10485</name>
</gene>
<dbReference type="InterPro" id="IPR021014">
    <property type="entry name" value="SidE_PDE"/>
</dbReference>
<dbReference type="Pfam" id="PF12252">
    <property type="entry name" value="SidE_PDE"/>
    <property type="match status" value="1"/>
</dbReference>
<protein>
    <submittedName>
        <fullName evidence="1">Uncharacterized protein</fullName>
    </submittedName>
</protein>
<name>A0A3A6UJ66_LEGPN</name>
<comment type="caution">
    <text evidence="1">The sequence shown here is derived from an EMBL/GenBank/DDBJ whole genome shotgun (WGS) entry which is preliminary data.</text>
</comment>
<evidence type="ECO:0000313" key="2">
    <source>
        <dbReference type="Proteomes" id="UP000277145"/>
    </source>
</evidence>
<dbReference type="InterPro" id="IPR048483">
    <property type="entry name" value="Lpg1496-like_N"/>
</dbReference>
<dbReference type="KEGG" id="lph:LPV_1624"/>
<proteinExistence type="predicted"/>
<dbReference type="RefSeq" id="WP_011213779.1">
    <property type="nucleotide sequence ID" value="NC_018140.1"/>
</dbReference>
<dbReference type="AlphaFoldDB" id="A0A3A6UJ66"/>
<accession>A0A3A6UJ66</accession>
<evidence type="ECO:0000313" key="1">
    <source>
        <dbReference type="EMBL" id="RJY29455.1"/>
    </source>
</evidence>
<sequence length="602" mass="67072">MVTKIIWVSNNGKPNLKIEFVSEEEKSNFFKEVKKKASELGLDFPLVQGPGNSLVVQASNYPINPCGCYISPGGKLAINFGKVELSHFILPKVGVKTEHAEIFKDHNTIFFHKHKLPGVNSELTFIPTGTPVIVPITKPATTSPTFFNPSKSGDSSISISAIGNVDSPMIRITFQNQTEREFFLSKITDKAKSLGVNISTHPFEIKEPNMVLIKPSKYPDNKLGCYISKNKEIAINFGKTEFRDFVLSNLGISSHLGTCPTKNETGGDTFYFHQENLSLNGPALSVNTKITKEIEKNDYLLSANGTKAIDFVWSNFLKHPYNPKLKQPDANVKAAWEKHTDWEHWSNMGQDWSLNTPSGLVPRPNHGIAHTLRVAQLVPVIAEFLKAYSGDPKFQKLTQKEIQKAQYMMLFSVIGRENDMSWTDANHYQQAFKEAYNGQHSKHIYATFKENAQKGFLNHVVTNKSSLIPSLFSDESELQYWAEALDTGKPGISSASGILMALAHDLDLMRCYDKGKFNSLKMKDLVTRLGGNEEAARKLADYAHDLIVATGDRCMGYGVSQDYNFSLFGQCSLDPNECLKKLQSVPKPETTPTASLTNHHGI</sequence>
<dbReference type="Pfam" id="PF20980">
    <property type="entry name" value="lpg1496_N"/>
    <property type="match status" value="2"/>
</dbReference>